<dbReference type="Gene3D" id="3.40.50.1820">
    <property type="entry name" value="alpha/beta hydrolase"/>
    <property type="match status" value="1"/>
</dbReference>
<dbReference type="Pfam" id="PF12697">
    <property type="entry name" value="Abhydrolase_6"/>
    <property type="match status" value="1"/>
</dbReference>
<dbReference type="AlphaFoldDB" id="A0A3D8Q6E8"/>
<keyword evidence="3" id="KW-1185">Reference proteome</keyword>
<dbReference type="EMBL" id="PDLN01000023">
    <property type="protein sequence ID" value="RDW57218.1"/>
    <property type="molecule type" value="Genomic_DNA"/>
</dbReference>
<evidence type="ECO:0000313" key="3">
    <source>
        <dbReference type="Proteomes" id="UP000256328"/>
    </source>
</evidence>
<gene>
    <name evidence="2" type="ORF">BP5796_12668</name>
</gene>
<dbReference type="InterPro" id="IPR000073">
    <property type="entry name" value="AB_hydrolase_1"/>
</dbReference>
<organism evidence="2 3">
    <name type="scientific">Coleophoma crateriformis</name>
    <dbReference type="NCBI Taxonomy" id="565419"/>
    <lineage>
        <taxon>Eukaryota</taxon>
        <taxon>Fungi</taxon>
        <taxon>Dikarya</taxon>
        <taxon>Ascomycota</taxon>
        <taxon>Pezizomycotina</taxon>
        <taxon>Leotiomycetes</taxon>
        <taxon>Helotiales</taxon>
        <taxon>Dermateaceae</taxon>
        <taxon>Coleophoma</taxon>
    </lineage>
</organism>
<dbReference type="InterPro" id="IPR029058">
    <property type="entry name" value="AB_hydrolase_fold"/>
</dbReference>
<evidence type="ECO:0000313" key="2">
    <source>
        <dbReference type="EMBL" id="RDW57218.1"/>
    </source>
</evidence>
<dbReference type="OrthoDB" id="94039at2759"/>
<dbReference type="Proteomes" id="UP000256328">
    <property type="component" value="Unassembled WGS sequence"/>
</dbReference>
<dbReference type="SUPFAM" id="SSF53474">
    <property type="entry name" value="alpha/beta-Hydrolases"/>
    <property type="match status" value="1"/>
</dbReference>
<comment type="caution">
    <text evidence="2">The sequence shown here is derived from an EMBL/GenBank/DDBJ whole genome shotgun (WGS) entry which is preliminary data.</text>
</comment>
<sequence length="436" mass="49275">MDTSFSEMSQSRARYTKKPVIFEIIEHVMPCTYIREYPRATSTETDEVMHLAIKQYKLLSNPNPQPGDITIIATHGSGLPKELYEPMFEEIVRKSESSKFKIRSIWIADASHQGASRVLNEEKMGNDPSWFDHSRDLFQMVNYFSADMPRPLVGIGHSMGGAQLMHLAMIHPRLFRSMVLLEPITGECINACSGPTLTKLSTFRRDLWLSRAEASMAARKTYKSWDPRVLDLWCKYGLRALPTIIYPEVPKDATDAVTLTTTKHQEVMSYLRPNFRGMVASGESPSDHLTRLTSPDLIGPPESIYPFYRAEPVIIHKALESLRPSICYVFGSESPVSHPKMREEKMQRTGAGAGGSGGIEEDRVAEVLLNGHGHLIPMEAVEQCADAVTNWLDSEVDVWRRQDETMATGWTKKSQREKSMVSQEWILNLKSPQSKI</sequence>
<protein>
    <recommendedName>
        <fullName evidence="1">AB hydrolase-1 domain-containing protein</fullName>
    </recommendedName>
</protein>
<reference evidence="2 3" key="1">
    <citation type="journal article" date="2018" name="IMA Fungus">
        <title>IMA Genome-F 9: Draft genome sequence of Annulohypoxylon stygium, Aspergillus mulundensis, Berkeleyomyces basicola (syn. Thielaviopsis basicola), Ceratocystis smalleyi, two Cercospora beticola strains, Coleophoma cylindrospora, Fusarium fracticaudum, Phialophora cf. hyalina, and Morchella septimelata.</title>
        <authorList>
            <person name="Wingfield B.D."/>
            <person name="Bills G.F."/>
            <person name="Dong Y."/>
            <person name="Huang W."/>
            <person name="Nel W.J."/>
            <person name="Swalarsk-Parry B.S."/>
            <person name="Vaghefi N."/>
            <person name="Wilken P.M."/>
            <person name="An Z."/>
            <person name="de Beer Z.W."/>
            <person name="De Vos L."/>
            <person name="Chen L."/>
            <person name="Duong T.A."/>
            <person name="Gao Y."/>
            <person name="Hammerbacher A."/>
            <person name="Kikkert J.R."/>
            <person name="Li Y."/>
            <person name="Li H."/>
            <person name="Li K."/>
            <person name="Li Q."/>
            <person name="Liu X."/>
            <person name="Ma X."/>
            <person name="Naidoo K."/>
            <person name="Pethybridge S.J."/>
            <person name="Sun J."/>
            <person name="Steenkamp E.T."/>
            <person name="van der Nest M.A."/>
            <person name="van Wyk S."/>
            <person name="Wingfield M.J."/>
            <person name="Xiong C."/>
            <person name="Yue Q."/>
            <person name="Zhang X."/>
        </authorList>
    </citation>
    <scope>NUCLEOTIDE SEQUENCE [LARGE SCALE GENOMIC DNA]</scope>
    <source>
        <strain evidence="2 3">BP5796</strain>
    </source>
</reference>
<feature type="domain" description="AB hydrolase-1" evidence="1">
    <location>
        <begin position="74"/>
        <end position="387"/>
    </location>
</feature>
<evidence type="ECO:0000259" key="1">
    <source>
        <dbReference type="Pfam" id="PF12697"/>
    </source>
</evidence>
<accession>A0A3D8Q6E8</accession>
<name>A0A3D8Q6E8_9HELO</name>
<proteinExistence type="predicted"/>